<dbReference type="SUPFAM" id="SSF51735">
    <property type="entry name" value="NAD(P)-binding Rossmann-fold domains"/>
    <property type="match status" value="1"/>
</dbReference>
<feature type="binding site" evidence="8">
    <location>
        <position position="245"/>
    </location>
    <ligand>
        <name>NADP(+)</name>
        <dbReference type="ChEBI" id="CHEBI:58349"/>
    </ligand>
</feature>
<name>A0ABR9WXD7_9RHOB</name>
<feature type="binding site" evidence="8">
    <location>
        <position position="66"/>
    </location>
    <ligand>
        <name>shikimate</name>
        <dbReference type="ChEBI" id="CHEBI:36208"/>
    </ligand>
</feature>
<dbReference type="HAMAP" id="MF_00222">
    <property type="entry name" value="Shikimate_DH_AroE"/>
    <property type="match status" value="1"/>
</dbReference>
<feature type="binding site" evidence="8">
    <location>
        <position position="91"/>
    </location>
    <ligand>
        <name>shikimate</name>
        <dbReference type="ChEBI" id="CHEBI:36208"/>
    </ligand>
</feature>
<dbReference type="Pfam" id="PF01488">
    <property type="entry name" value="Shikimate_DH"/>
    <property type="match status" value="1"/>
</dbReference>
<dbReference type="Gene3D" id="3.40.50.720">
    <property type="entry name" value="NAD(P)-binding Rossmann-like Domain"/>
    <property type="match status" value="1"/>
</dbReference>
<feature type="domain" description="Shikimate dehydrogenase substrate binding N-terminal" evidence="10">
    <location>
        <begin position="11"/>
        <end position="93"/>
    </location>
</feature>
<evidence type="ECO:0000259" key="11">
    <source>
        <dbReference type="Pfam" id="PF18317"/>
    </source>
</evidence>
<dbReference type="CDD" id="cd01065">
    <property type="entry name" value="NAD_bind_Shikimate_DH"/>
    <property type="match status" value="1"/>
</dbReference>
<keyword evidence="5 8" id="KW-0560">Oxidoreductase</keyword>
<comment type="pathway">
    <text evidence="1 8">Metabolic intermediate biosynthesis; chorismate biosynthesis; chorismate from D-erythrose 4-phosphate and phosphoenolpyruvate: step 4/7.</text>
</comment>
<comment type="subunit">
    <text evidence="8">Homodimer.</text>
</comment>
<accession>A0ABR9WXD7</accession>
<sequence>MSGEKIPLAGVIGSPIAHSRSPLLHGHWLKTYGLPGHYIPMDVPTAKLQETLRLLPQIGFVGVNITIPHKERVMEIADVVSDRATLIGAANTLTFRENGTIYADNTDGYGFIENLKQNAPEWRAAAGPAVVLGAGGAARAVITALLEAGVPKLYLCNRTRVRAEKLREDFGQRVHVIDWVHAGNLLEEANTVVNTSSLGMVGKPELRVPLDGLRPGTLVTDIVYTPLETRLLRIGREMGCVCVDGLGMLLHQAVPGFERWFGKRPVVDQATRDAVL</sequence>
<evidence type="ECO:0000256" key="6">
    <source>
        <dbReference type="ARBA" id="ARBA00023141"/>
    </source>
</evidence>
<feature type="binding site" evidence="8">
    <location>
        <position position="82"/>
    </location>
    <ligand>
        <name>NADP(+)</name>
        <dbReference type="ChEBI" id="CHEBI:58349"/>
    </ligand>
</feature>
<comment type="function">
    <text evidence="8">Involved in the biosynthesis of the chorismate, which leads to the biosynthesis of aromatic amino acids. Catalyzes the reversible NADPH linked reduction of 3-dehydroshikimate (DHSA) to yield shikimate (SA).</text>
</comment>
<dbReference type="InterPro" id="IPR011342">
    <property type="entry name" value="Shikimate_DH"/>
</dbReference>
<dbReference type="InterPro" id="IPR041121">
    <property type="entry name" value="SDH_C"/>
</dbReference>
<dbReference type="Pfam" id="PF08501">
    <property type="entry name" value="Shikimate_dh_N"/>
    <property type="match status" value="1"/>
</dbReference>
<keyword evidence="6 8" id="KW-0057">Aromatic amino acid biosynthesis</keyword>
<dbReference type="InterPro" id="IPR013708">
    <property type="entry name" value="Shikimate_DH-bd_N"/>
</dbReference>
<proteinExistence type="inferred from homology"/>
<feature type="domain" description="Quinate/shikimate 5-dehydrogenase/glutamyl-tRNA reductase" evidence="9">
    <location>
        <begin position="129"/>
        <end position="194"/>
    </location>
</feature>
<feature type="domain" description="SDH C-terminal" evidence="11">
    <location>
        <begin position="245"/>
        <end position="265"/>
    </location>
</feature>
<dbReference type="EC" id="1.1.1.25" evidence="2 8"/>
<evidence type="ECO:0000256" key="2">
    <source>
        <dbReference type="ARBA" id="ARBA00012962"/>
    </source>
</evidence>
<feature type="binding site" evidence="8">
    <location>
        <position position="222"/>
    </location>
    <ligand>
        <name>NADP(+)</name>
        <dbReference type="ChEBI" id="CHEBI:58349"/>
    </ligand>
</feature>
<feature type="binding site" evidence="8">
    <location>
        <begin position="133"/>
        <end position="137"/>
    </location>
    <ligand>
        <name>NADP(+)</name>
        <dbReference type="ChEBI" id="CHEBI:58349"/>
    </ligand>
</feature>
<evidence type="ECO:0000256" key="4">
    <source>
        <dbReference type="ARBA" id="ARBA00022857"/>
    </source>
</evidence>
<feature type="binding site" evidence="8">
    <location>
        <position position="252"/>
    </location>
    <ligand>
        <name>shikimate</name>
        <dbReference type="ChEBI" id="CHEBI:36208"/>
    </ligand>
</feature>
<dbReference type="InterPro" id="IPR036291">
    <property type="entry name" value="NAD(P)-bd_dom_sf"/>
</dbReference>
<evidence type="ECO:0000256" key="3">
    <source>
        <dbReference type="ARBA" id="ARBA00022605"/>
    </source>
</evidence>
<evidence type="ECO:0000256" key="1">
    <source>
        <dbReference type="ARBA" id="ARBA00004871"/>
    </source>
</evidence>
<keyword evidence="3 8" id="KW-0028">Amino-acid biosynthesis</keyword>
<feature type="binding site" evidence="8">
    <location>
        <position position="224"/>
    </location>
    <ligand>
        <name>shikimate</name>
        <dbReference type="ChEBI" id="CHEBI:36208"/>
    </ligand>
</feature>
<dbReference type="Gene3D" id="3.40.50.10860">
    <property type="entry name" value="Leucine Dehydrogenase, chain A, domain 1"/>
    <property type="match status" value="1"/>
</dbReference>
<evidence type="ECO:0000313" key="12">
    <source>
        <dbReference type="EMBL" id="MBE9635938.1"/>
    </source>
</evidence>
<dbReference type="EMBL" id="JADFFK010000002">
    <property type="protein sequence ID" value="MBE9635938.1"/>
    <property type="molecule type" value="Genomic_DNA"/>
</dbReference>
<comment type="catalytic activity">
    <reaction evidence="7 8">
        <text>shikimate + NADP(+) = 3-dehydroshikimate + NADPH + H(+)</text>
        <dbReference type="Rhea" id="RHEA:17737"/>
        <dbReference type="ChEBI" id="CHEBI:15378"/>
        <dbReference type="ChEBI" id="CHEBI:16630"/>
        <dbReference type="ChEBI" id="CHEBI:36208"/>
        <dbReference type="ChEBI" id="CHEBI:57783"/>
        <dbReference type="ChEBI" id="CHEBI:58349"/>
        <dbReference type="EC" id="1.1.1.25"/>
    </reaction>
</comment>
<dbReference type="PANTHER" id="PTHR21089">
    <property type="entry name" value="SHIKIMATE DEHYDROGENASE"/>
    <property type="match status" value="1"/>
</dbReference>
<evidence type="ECO:0000313" key="13">
    <source>
        <dbReference type="Proteomes" id="UP000607796"/>
    </source>
</evidence>
<keyword evidence="4 8" id="KW-0521">NADP</keyword>
<dbReference type="InterPro" id="IPR046346">
    <property type="entry name" value="Aminoacid_DH-like_N_sf"/>
</dbReference>
<evidence type="ECO:0000256" key="5">
    <source>
        <dbReference type="ARBA" id="ARBA00023002"/>
    </source>
</evidence>
<comment type="caution">
    <text evidence="12">The sequence shown here is derived from an EMBL/GenBank/DDBJ whole genome shotgun (WGS) entry which is preliminary data.</text>
</comment>
<feature type="binding site" evidence="8">
    <location>
        <begin position="157"/>
        <end position="162"/>
    </location>
    <ligand>
        <name>NADP(+)</name>
        <dbReference type="ChEBI" id="CHEBI:58349"/>
    </ligand>
</feature>
<dbReference type="InterPro" id="IPR022893">
    <property type="entry name" value="Shikimate_DH_fam"/>
</dbReference>
<dbReference type="RefSeq" id="WP_194133275.1">
    <property type="nucleotide sequence ID" value="NZ_JADFFK010000002.1"/>
</dbReference>
<dbReference type="Proteomes" id="UP000607796">
    <property type="component" value="Unassembled WGS sequence"/>
</dbReference>
<dbReference type="Pfam" id="PF18317">
    <property type="entry name" value="SDH_C"/>
    <property type="match status" value="1"/>
</dbReference>
<reference evidence="12 13" key="1">
    <citation type="journal article" date="2021" name="Int. J. Syst. Evol. Microbiol.">
        <title>Salipiger mangrovisoli sp. nov., isolated from mangrove soil and the proposal for the reclassification of Paraphaeobacter pallidus as Salipiger pallidus comb. nov.</title>
        <authorList>
            <person name="Du J."/>
            <person name="Liu Y."/>
            <person name="Pei T."/>
            <person name="Deng M.R."/>
            <person name="Zhu H."/>
        </authorList>
    </citation>
    <scope>NUCLEOTIDE SEQUENCE [LARGE SCALE GENOMIC DNA]</scope>
    <source>
        <strain evidence="12 13">6D45A</strain>
    </source>
</reference>
<evidence type="ECO:0000256" key="8">
    <source>
        <dbReference type="HAMAP-Rule" id="MF_00222"/>
    </source>
</evidence>
<gene>
    <name evidence="8" type="primary">aroE</name>
    <name evidence="12" type="ORF">IQ782_03700</name>
</gene>
<evidence type="ECO:0000259" key="10">
    <source>
        <dbReference type="Pfam" id="PF08501"/>
    </source>
</evidence>
<dbReference type="SUPFAM" id="SSF53223">
    <property type="entry name" value="Aminoacid dehydrogenase-like, N-terminal domain"/>
    <property type="match status" value="1"/>
</dbReference>
<feature type="binding site" evidence="8">
    <location>
        <begin position="19"/>
        <end position="21"/>
    </location>
    <ligand>
        <name>shikimate</name>
        <dbReference type="ChEBI" id="CHEBI:36208"/>
    </ligand>
</feature>
<evidence type="ECO:0000259" key="9">
    <source>
        <dbReference type="Pfam" id="PF01488"/>
    </source>
</evidence>
<evidence type="ECO:0000256" key="7">
    <source>
        <dbReference type="ARBA" id="ARBA00049442"/>
    </source>
</evidence>
<feature type="active site" description="Proton acceptor" evidence="8">
    <location>
        <position position="70"/>
    </location>
</feature>
<dbReference type="GO" id="GO:0004764">
    <property type="term" value="F:shikimate 3-dehydrogenase (NADP+) activity"/>
    <property type="evidence" value="ECO:0007669"/>
    <property type="project" value="UniProtKB-EC"/>
</dbReference>
<organism evidence="12 13">
    <name type="scientific">Salipiger mangrovisoli</name>
    <dbReference type="NCBI Taxonomy" id="2865933"/>
    <lineage>
        <taxon>Bacteria</taxon>
        <taxon>Pseudomonadati</taxon>
        <taxon>Pseudomonadota</taxon>
        <taxon>Alphaproteobacteria</taxon>
        <taxon>Rhodobacterales</taxon>
        <taxon>Roseobacteraceae</taxon>
        <taxon>Salipiger</taxon>
    </lineage>
</organism>
<dbReference type="PANTHER" id="PTHR21089:SF1">
    <property type="entry name" value="BIFUNCTIONAL 3-DEHYDROQUINATE DEHYDRATASE_SHIKIMATE DEHYDROGENASE, CHLOROPLASTIC"/>
    <property type="match status" value="1"/>
</dbReference>
<protein>
    <recommendedName>
        <fullName evidence="2 8">Shikimate dehydrogenase (NADP(+))</fullName>
        <shortName evidence="8">SDH</shortName>
        <ecNumber evidence="2 8">1.1.1.25</ecNumber>
    </recommendedName>
</protein>
<dbReference type="NCBIfam" id="NF001312">
    <property type="entry name" value="PRK00258.1-4"/>
    <property type="match status" value="1"/>
</dbReference>
<dbReference type="InterPro" id="IPR006151">
    <property type="entry name" value="Shikm_DH/Glu-tRNA_Rdtase"/>
</dbReference>
<dbReference type="NCBIfam" id="TIGR00507">
    <property type="entry name" value="aroE"/>
    <property type="match status" value="1"/>
</dbReference>
<keyword evidence="13" id="KW-1185">Reference proteome</keyword>
<feature type="binding site" evidence="8">
    <location>
        <position position="107"/>
    </location>
    <ligand>
        <name>shikimate</name>
        <dbReference type="ChEBI" id="CHEBI:36208"/>
    </ligand>
</feature>
<comment type="similarity">
    <text evidence="8">Belongs to the shikimate dehydrogenase family.</text>
</comment>